<dbReference type="Pfam" id="PF07905">
    <property type="entry name" value="PucR"/>
    <property type="match status" value="1"/>
</dbReference>
<dbReference type="PANTHER" id="PTHR33744:SF1">
    <property type="entry name" value="DNA-BINDING TRANSCRIPTIONAL ACTIVATOR ADER"/>
    <property type="match status" value="1"/>
</dbReference>
<dbReference type="InterPro" id="IPR051448">
    <property type="entry name" value="CdaR-like_regulators"/>
</dbReference>
<dbReference type="Proteomes" id="UP000031364">
    <property type="component" value="Unassembled WGS sequence"/>
</dbReference>
<dbReference type="InterPro" id="IPR025736">
    <property type="entry name" value="PucR_C-HTH_dom"/>
</dbReference>
<accession>A0ABR4ZL69</accession>
<proteinExistence type="predicted"/>
<evidence type="ECO:0000313" key="3">
    <source>
        <dbReference type="EMBL" id="KIA65998.1"/>
    </source>
</evidence>
<gene>
    <name evidence="3" type="ORF">FG87_04060</name>
</gene>
<evidence type="ECO:0000259" key="2">
    <source>
        <dbReference type="Pfam" id="PF13556"/>
    </source>
</evidence>
<evidence type="ECO:0000259" key="1">
    <source>
        <dbReference type="Pfam" id="PF07905"/>
    </source>
</evidence>
<dbReference type="Gene3D" id="1.10.10.2840">
    <property type="entry name" value="PucR C-terminal helix-turn-helix domain"/>
    <property type="match status" value="1"/>
</dbReference>
<sequence length="507" mass="53201">MAVPISWVLSQADLALRLRGGAGGVGREVDLVLTTELEDPFPWLSRGELVLTTGMRLPRSSRERAAYLRAFDDCGVAAVGFGTGLTYAEVPADLIAAADAIGIPLLEVPLPTPFAAVVKKVSARVAELQYDALLRASRAQPRMTKALLKSGARAIVRELAGSLAATVLIVDAAGTVTECHPEAPSDALLRAVRAALAADPATAASSVRTDTSGASITHQRIGVDRRSFGELVVVSPAPLSGVDQILLGHANSLLALDFAKPVRLQAAQQQLNSQALALALSAETDLAPAWAQLLPAADAHGRIRVLVAECDSAATTSDVREVVAAALHAAGNPVFLFAVDQRVSVVLPGSEGVSFARRLVLELGSARKLTRIGLSGGHRLRDLGVAAANATRAASVAERGSAPVEFDAMTGRSLLAFDATRQVLDAMADTVLTPLVEHDRSNGTDLLNALHTFLEANGQWESAAATLGVHRHTLRKRIAFVADLLACDLDNARVRAELLLAILVRRS</sequence>
<evidence type="ECO:0000313" key="4">
    <source>
        <dbReference type="Proteomes" id="UP000031364"/>
    </source>
</evidence>
<keyword evidence="4" id="KW-1185">Reference proteome</keyword>
<comment type="caution">
    <text evidence="3">The sequence shown here is derived from an EMBL/GenBank/DDBJ whole genome shotgun (WGS) entry which is preliminary data.</text>
</comment>
<dbReference type="InterPro" id="IPR042070">
    <property type="entry name" value="PucR_C-HTH_sf"/>
</dbReference>
<dbReference type="Pfam" id="PF13556">
    <property type="entry name" value="HTH_30"/>
    <property type="match status" value="1"/>
</dbReference>
<dbReference type="InterPro" id="IPR012914">
    <property type="entry name" value="PucR_dom"/>
</dbReference>
<name>A0ABR4ZL69_9NOCA</name>
<feature type="domain" description="Purine catabolism PurC-like" evidence="1">
    <location>
        <begin position="8"/>
        <end position="124"/>
    </location>
</feature>
<feature type="domain" description="PucR C-terminal helix-turn-helix" evidence="2">
    <location>
        <begin position="446"/>
        <end position="503"/>
    </location>
</feature>
<reference evidence="3 4" key="1">
    <citation type="journal article" date="2014" name="Int. J. Syst. Evol. Microbiol.">
        <title>Nocardia vulneris sp. nov., isolated from wounds of human patients in North America.</title>
        <authorList>
            <person name="Lasker B.A."/>
            <person name="Bell M."/>
            <person name="Klenk H.P."/>
            <person name="Sproer C."/>
            <person name="Schumann C."/>
            <person name="Schumann P."/>
            <person name="Brown J.M."/>
        </authorList>
    </citation>
    <scope>NUCLEOTIDE SEQUENCE [LARGE SCALE GENOMIC DNA]</scope>
    <source>
        <strain evidence="3 4">W9851</strain>
    </source>
</reference>
<dbReference type="PANTHER" id="PTHR33744">
    <property type="entry name" value="CARBOHYDRATE DIACID REGULATOR"/>
    <property type="match status" value="1"/>
</dbReference>
<protein>
    <submittedName>
        <fullName evidence="3">PucR family transcriptional regulator</fullName>
    </submittedName>
</protein>
<dbReference type="EMBL" id="JNFP01000004">
    <property type="protein sequence ID" value="KIA65998.1"/>
    <property type="molecule type" value="Genomic_DNA"/>
</dbReference>
<organism evidence="3 4">
    <name type="scientific">Nocardia vulneris</name>
    <dbReference type="NCBI Taxonomy" id="1141657"/>
    <lineage>
        <taxon>Bacteria</taxon>
        <taxon>Bacillati</taxon>
        <taxon>Actinomycetota</taxon>
        <taxon>Actinomycetes</taxon>
        <taxon>Mycobacteriales</taxon>
        <taxon>Nocardiaceae</taxon>
        <taxon>Nocardia</taxon>
    </lineage>
</organism>
<dbReference type="RefSeq" id="WP_043664858.1">
    <property type="nucleotide sequence ID" value="NZ_BDCI01000002.1"/>
</dbReference>